<name>A7S7I1_NEMVE</name>
<gene>
    <name evidence="11" type="ORF">NEMVEDRAFT_v1g207994</name>
</gene>
<comment type="similarity">
    <text evidence="8">Belongs to the G-protein coupled receptor 1 family.</text>
</comment>
<protein>
    <recommendedName>
        <fullName evidence="10">G-protein coupled receptors family 1 profile domain-containing protein</fullName>
    </recommendedName>
</protein>
<comment type="subcellular location">
    <subcellularLocation>
        <location evidence="1">Membrane</location>
        <topology evidence="1">Multi-pass membrane protein</topology>
    </subcellularLocation>
</comment>
<dbReference type="Gene3D" id="1.20.1070.10">
    <property type="entry name" value="Rhodopsin 7-helix transmembrane proteins"/>
    <property type="match status" value="1"/>
</dbReference>
<dbReference type="eggNOG" id="KOG3656">
    <property type="taxonomic scope" value="Eukaryota"/>
</dbReference>
<evidence type="ECO:0000259" key="10">
    <source>
        <dbReference type="PROSITE" id="PS50262"/>
    </source>
</evidence>
<feature type="transmembrane region" description="Helical" evidence="9">
    <location>
        <begin position="171"/>
        <end position="193"/>
    </location>
</feature>
<evidence type="ECO:0000256" key="4">
    <source>
        <dbReference type="ARBA" id="ARBA00023040"/>
    </source>
</evidence>
<dbReference type="InterPro" id="IPR017452">
    <property type="entry name" value="GPCR_Rhodpsn_7TM"/>
</dbReference>
<accession>A7S7I1</accession>
<keyword evidence="4 8" id="KW-0297">G-protein coupled receptor</keyword>
<dbReference type="GO" id="GO:0071482">
    <property type="term" value="P:cellular response to light stimulus"/>
    <property type="evidence" value="ECO:0000318"/>
    <property type="project" value="GO_Central"/>
</dbReference>
<feature type="domain" description="G-protein coupled receptors family 1 profile" evidence="10">
    <location>
        <begin position="25"/>
        <end position="275"/>
    </location>
</feature>
<dbReference type="PANTHER" id="PTHR24240">
    <property type="entry name" value="OPSIN"/>
    <property type="match status" value="1"/>
</dbReference>
<feature type="transmembrane region" description="Helical" evidence="9">
    <location>
        <begin position="86"/>
        <end position="104"/>
    </location>
</feature>
<evidence type="ECO:0000256" key="8">
    <source>
        <dbReference type="RuleBase" id="RU000688"/>
    </source>
</evidence>
<sequence>MLHSWVTVYITLFFALLIVLIGTTCNAFLVFIIFKSPRLKGENHKLIATLGISDFLQSCNMVFMIVSLVNGGAWTLDEVVCKVNAFLITELLLASMLTICVISVNRYLKIVKPRVYCSVFNSKTISVIILLIWVLPLLFSVPPLLGWSDYAFKPSKCICLVESDDFNSYGIVLGCATLGINVPLIIFCYFNVFRAVGVHSTRMDCHRHQRCINVEEIRITQTLLIVIAAFLVCFLPITIVTLAQSFMSPGRIPAWIELITVMLAFTNQAIDPVIYGFCNTQYRRAMYRLTYKVFLNKLPSLTLSRGAATMNFGTTRTVQCRYSVGAALLVLFLTTEDELAGRRDFVRRNTIN</sequence>
<keyword evidence="6 8" id="KW-0675">Receptor</keyword>
<dbReference type="PhylomeDB" id="A7S7I1"/>
<keyword evidence="12" id="KW-1185">Reference proteome</keyword>
<dbReference type="InterPro" id="IPR000276">
    <property type="entry name" value="GPCR_Rhodpsn"/>
</dbReference>
<dbReference type="InterPro" id="IPR050125">
    <property type="entry name" value="GPCR_opsins"/>
</dbReference>
<dbReference type="FunFam" id="1.20.1070.10:FF:000460">
    <property type="entry name" value="Predicted protein"/>
    <property type="match status" value="1"/>
</dbReference>
<keyword evidence="5 9" id="KW-0472">Membrane</keyword>
<evidence type="ECO:0000313" key="11">
    <source>
        <dbReference type="EMBL" id="EDO40334.1"/>
    </source>
</evidence>
<dbReference type="HOGENOM" id="CLU_009579_3_3_1"/>
<evidence type="ECO:0000256" key="7">
    <source>
        <dbReference type="ARBA" id="ARBA00023224"/>
    </source>
</evidence>
<evidence type="ECO:0000256" key="1">
    <source>
        <dbReference type="ARBA" id="ARBA00004141"/>
    </source>
</evidence>
<proteinExistence type="inferred from homology"/>
<feature type="transmembrane region" description="Helical" evidence="9">
    <location>
        <begin position="125"/>
        <end position="145"/>
    </location>
</feature>
<dbReference type="Pfam" id="PF00001">
    <property type="entry name" value="7tm_1"/>
    <property type="match status" value="1"/>
</dbReference>
<dbReference type="STRING" id="45351.A7S7I1"/>
<dbReference type="InParanoid" id="A7S7I1"/>
<evidence type="ECO:0000256" key="2">
    <source>
        <dbReference type="ARBA" id="ARBA00022692"/>
    </source>
</evidence>
<feature type="transmembrane region" description="Helical" evidence="9">
    <location>
        <begin position="223"/>
        <end position="243"/>
    </location>
</feature>
<dbReference type="OMA" id="ARSHILI"/>
<dbReference type="PRINTS" id="PR00237">
    <property type="entry name" value="GPCRRHODOPSN"/>
</dbReference>
<dbReference type="GO" id="GO:0007186">
    <property type="term" value="P:G protein-coupled receptor signaling pathway"/>
    <property type="evidence" value="ECO:0000318"/>
    <property type="project" value="GO_Central"/>
</dbReference>
<reference evidence="11 12" key="1">
    <citation type="journal article" date="2007" name="Science">
        <title>Sea anemone genome reveals ancestral eumetazoan gene repertoire and genomic organization.</title>
        <authorList>
            <person name="Putnam N.H."/>
            <person name="Srivastava M."/>
            <person name="Hellsten U."/>
            <person name="Dirks B."/>
            <person name="Chapman J."/>
            <person name="Salamov A."/>
            <person name="Terry A."/>
            <person name="Shapiro H."/>
            <person name="Lindquist E."/>
            <person name="Kapitonov V.V."/>
            <person name="Jurka J."/>
            <person name="Genikhovich G."/>
            <person name="Grigoriev I.V."/>
            <person name="Lucas S.M."/>
            <person name="Steele R.E."/>
            <person name="Finnerty J.R."/>
            <person name="Technau U."/>
            <person name="Martindale M.Q."/>
            <person name="Rokhsar D.S."/>
        </authorList>
    </citation>
    <scope>NUCLEOTIDE SEQUENCE [LARGE SCALE GENOMIC DNA]</scope>
    <source>
        <strain evidence="12">CH2 X CH6</strain>
    </source>
</reference>
<dbReference type="Proteomes" id="UP000001593">
    <property type="component" value="Unassembled WGS sequence"/>
</dbReference>
<dbReference type="AlphaFoldDB" id="A7S7I1"/>
<keyword evidence="7 8" id="KW-0807">Transducer</keyword>
<dbReference type="OrthoDB" id="10044919at2759"/>
<evidence type="ECO:0000256" key="9">
    <source>
        <dbReference type="SAM" id="Phobius"/>
    </source>
</evidence>
<evidence type="ECO:0000256" key="5">
    <source>
        <dbReference type="ARBA" id="ARBA00023136"/>
    </source>
</evidence>
<dbReference type="GO" id="GO:0005886">
    <property type="term" value="C:plasma membrane"/>
    <property type="evidence" value="ECO:0000318"/>
    <property type="project" value="GO_Central"/>
</dbReference>
<dbReference type="GO" id="GO:0007602">
    <property type="term" value="P:phototransduction"/>
    <property type="evidence" value="ECO:0000318"/>
    <property type="project" value="GO_Central"/>
</dbReference>
<dbReference type="EMBL" id="DS469593">
    <property type="protein sequence ID" value="EDO40334.1"/>
    <property type="molecule type" value="Genomic_DNA"/>
</dbReference>
<dbReference type="GO" id="GO:0008020">
    <property type="term" value="F:G protein-coupled photoreceptor activity"/>
    <property type="evidence" value="ECO:0000318"/>
    <property type="project" value="GO_Central"/>
</dbReference>
<dbReference type="SUPFAM" id="SSF81321">
    <property type="entry name" value="Family A G protein-coupled receptor-like"/>
    <property type="match status" value="1"/>
</dbReference>
<feature type="transmembrane region" description="Helical" evidence="9">
    <location>
        <begin position="6"/>
        <end position="34"/>
    </location>
</feature>
<dbReference type="PROSITE" id="PS00237">
    <property type="entry name" value="G_PROTEIN_RECEP_F1_1"/>
    <property type="match status" value="1"/>
</dbReference>
<keyword evidence="3 9" id="KW-1133">Transmembrane helix</keyword>
<evidence type="ECO:0000256" key="3">
    <source>
        <dbReference type="ARBA" id="ARBA00022989"/>
    </source>
</evidence>
<keyword evidence="2 8" id="KW-0812">Transmembrane</keyword>
<dbReference type="CDD" id="cd00637">
    <property type="entry name" value="7tm_classA_rhodopsin-like"/>
    <property type="match status" value="1"/>
</dbReference>
<feature type="transmembrane region" description="Helical" evidence="9">
    <location>
        <begin position="46"/>
        <end position="66"/>
    </location>
</feature>
<organism evidence="11 12">
    <name type="scientific">Nematostella vectensis</name>
    <name type="common">Starlet sea anemone</name>
    <dbReference type="NCBI Taxonomy" id="45351"/>
    <lineage>
        <taxon>Eukaryota</taxon>
        <taxon>Metazoa</taxon>
        <taxon>Cnidaria</taxon>
        <taxon>Anthozoa</taxon>
        <taxon>Hexacorallia</taxon>
        <taxon>Actiniaria</taxon>
        <taxon>Edwardsiidae</taxon>
        <taxon>Nematostella</taxon>
    </lineage>
</organism>
<evidence type="ECO:0000313" key="12">
    <source>
        <dbReference type="Proteomes" id="UP000001593"/>
    </source>
</evidence>
<feature type="transmembrane region" description="Helical" evidence="9">
    <location>
        <begin position="255"/>
        <end position="278"/>
    </location>
</feature>
<dbReference type="PROSITE" id="PS50262">
    <property type="entry name" value="G_PROTEIN_RECEP_F1_2"/>
    <property type="match status" value="1"/>
</dbReference>
<evidence type="ECO:0000256" key="6">
    <source>
        <dbReference type="ARBA" id="ARBA00023170"/>
    </source>
</evidence>